<dbReference type="GO" id="GO:0005506">
    <property type="term" value="F:iron ion binding"/>
    <property type="evidence" value="ECO:0007669"/>
    <property type="project" value="InterPro"/>
</dbReference>
<evidence type="ECO:0000313" key="7">
    <source>
        <dbReference type="Proteomes" id="UP000299102"/>
    </source>
</evidence>
<evidence type="ECO:0000256" key="4">
    <source>
        <dbReference type="ARBA" id="ARBA00023140"/>
    </source>
</evidence>
<dbReference type="InterPro" id="IPR016166">
    <property type="entry name" value="FAD-bd_PCMH"/>
</dbReference>
<dbReference type="EMBL" id="BGZK01000259">
    <property type="protein sequence ID" value="GBP32435.1"/>
    <property type="molecule type" value="Genomic_DNA"/>
</dbReference>
<keyword evidence="4" id="KW-0576">Peroxisome</keyword>
<reference evidence="6 7" key="1">
    <citation type="journal article" date="2019" name="Commun. Biol.">
        <title>The bagworm genome reveals a unique fibroin gene that provides high tensile strength.</title>
        <authorList>
            <person name="Kono N."/>
            <person name="Nakamura H."/>
            <person name="Ohtoshi R."/>
            <person name="Tomita M."/>
            <person name="Numata K."/>
            <person name="Arakawa K."/>
        </authorList>
    </citation>
    <scope>NUCLEOTIDE SEQUENCE [LARGE SCALE GENOMIC DNA]</scope>
</reference>
<dbReference type="InterPro" id="IPR002346">
    <property type="entry name" value="Mopterin_DH_FAD-bd"/>
</dbReference>
<dbReference type="Gene3D" id="3.30.465.10">
    <property type="match status" value="1"/>
</dbReference>
<protein>
    <submittedName>
        <fullName evidence="6">Indole-3-acetaldehyde oxidase</fullName>
    </submittedName>
</protein>
<dbReference type="InterPro" id="IPR036884">
    <property type="entry name" value="2Fe-2S-bd_dom_sf"/>
</dbReference>
<dbReference type="Pfam" id="PF00078">
    <property type="entry name" value="RVT_1"/>
    <property type="match status" value="1"/>
</dbReference>
<dbReference type="Proteomes" id="UP000299102">
    <property type="component" value="Unassembled WGS sequence"/>
</dbReference>
<feature type="domain" description="FAD-binding PCMH-type" evidence="5">
    <location>
        <begin position="104"/>
        <end position="324"/>
    </location>
</feature>
<comment type="subunit">
    <text evidence="2">Homodimer.</text>
</comment>
<dbReference type="InterPro" id="IPR043502">
    <property type="entry name" value="DNA/RNA_pol_sf"/>
</dbReference>
<dbReference type="GO" id="GO:0071949">
    <property type="term" value="F:FAD binding"/>
    <property type="evidence" value="ECO:0007669"/>
    <property type="project" value="InterPro"/>
</dbReference>
<dbReference type="Gene3D" id="1.10.150.120">
    <property type="entry name" value="[2Fe-2S]-binding domain"/>
    <property type="match status" value="1"/>
</dbReference>
<sequence length="749" mass="86448">MGGLIYDCLYESEGHNLKTKQIENSFASNICRCTGYRPILDAFKSLALDIEEDLKSKIVDLEDLCKRECKKSLECTNADCSQKYSSDNDWCIINNPSASSLLNLKINNSRWYKAFKIEDVFKILSREGVDSYYLVSGNTGKGVYPSSKQPRVLIDISSIESMKDASISVNLIIGSGMSLTDVMKEFKKTSLNETYFKYLDYFYGHLDLVASIPVRNIGTIGGNLALKNQHNDFPSDIFIILETVRAAVTIGDFNGWMGVQRDGYKKVFGKFRDERVNGDCLLLLCQEFNLFDHRRIHSYTWWRGEDKSMIDFIIVDDSFRSKVEDTRVYRDVNVGTDQRWRKVASEKKKAWLYLLSAKAICRVQGKDILKDKLKDAKSTYKDVKMRAKECVKRRKNEIKERYDKRFSEIKVKLMDEIMKALQRMKVVKLPDMIRVSSEMLRGGRGIVTSLLYQLFKKCWKSHRVPNDWSKAVIVPLYKGKGSRQGYVASPWLFNLFMDSCLYDLKEYECGPRMDKLSVKCLLYADDQVIFTSSVCGLQGIVNKMNDFVKKRAMKVNVGKTKIDVREWSGSKEDGVTRVERGMLRWFGHLERMNKSRLAKQICRGNVCDRNVGKGRPGKSYADHIGGILKKGQILSTRNRRACMKRLIDVNEARDMQRSYHVEIYSLCLPFCKLGKKEKEREESAYVFQRKIEESAYVLQTKRGGRLVEIVCTPLLLFPSVLLYRIGRLSYTMLTLTQHYIFYCRAPCSE</sequence>
<dbReference type="PANTHER" id="PTHR11908:SF132">
    <property type="entry name" value="ALDEHYDE OXIDASE 1-RELATED"/>
    <property type="match status" value="1"/>
</dbReference>
<dbReference type="AlphaFoldDB" id="A0A4C1V2F3"/>
<proteinExistence type="predicted"/>
<dbReference type="InterPro" id="IPR016169">
    <property type="entry name" value="FAD-bd_PCMH_sub2"/>
</dbReference>
<dbReference type="SUPFAM" id="SSF56672">
    <property type="entry name" value="DNA/RNA polymerases"/>
    <property type="match status" value="1"/>
</dbReference>
<dbReference type="SUPFAM" id="SSF56176">
    <property type="entry name" value="FAD-binding/transporter-associated domain-like"/>
    <property type="match status" value="1"/>
</dbReference>
<dbReference type="InterPro" id="IPR000477">
    <property type="entry name" value="RT_dom"/>
</dbReference>
<dbReference type="InterPro" id="IPR016208">
    <property type="entry name" value="Ald_Oxase/xanthine_DH-like"/>
</dbReference>
<organism evidence="6 7">
    <name type="scientific">Eumeta variegata</name>
    <name type="common">Bagworm moth</name>
    <name type="synonym">Eumeta japonica</name>
    <dbReference type="NCBI Taxonomy" id="151549"/>
    <lineage>
        <taxon>Eukaryota</taxon>
        <taxon>Metazoa</taxon>
        <taxon>Ecdysozoa</taxon>
        <taxon>Arthropoda</taxon>
        <taxon>Hexapoda</taxon>
        <taxon>Insecta</taxon>
        <taxon>Pterygota</taxon>
        <taxon>Neoptera</taxon>
        <taxon>Endopterygota</taxon>
        <taxon>Lepidoptera</taxon>
        <taxon>Glossata</taxon>
        <taxon>Ditrysia</taxon>
        <taxon>Tineoidea</taxon>
        <taxon>Psychidae</taxon>
        <taxon>Oiketicinae</taxon>
        <taxon>Eumeta</taxon>
    </lineage>
</organism>
<accession>A0A4C1V2F3</accession>
<dbReference type="PROSITE" id="PS51387">
    <property type="entry name" value="FAD_PCMH"/>
    <property type="match status" value="1"/>
</dbReference>
<dbReference type="STRING" id="151549.A0A4C1V2F3"/>
<keyword evidence="3" id="KW-0500">Molybdenum</keyword>
<evidence type="ECO:0000259" key="5">
    <source>
        <dbReference type="PROSITE" id="PS51387"/>
    </source>
</evidence>
<dbReference type="PANTHER" id="PTHR11908">
    <property type="entry name" value="XANTHINE DEHYDROGENASE"/>
    <property type="match status" value="1"/>
</dbReference>
<name>A0A4C1V2F3_EUMVA</name>
<comment type="caution">
    <text evidence="6">The sequence shown here is derived from an EMBL/GenBank/DDBJ whole genome shotgun (WGS) entry which is preliminary data.</text>
</comment>
<dbReference type="OrthoDB" id="425681at2759"/>
<dbReference type="GO" id="GO:0016491">
    <property type="term" value="F:oxidoreductase activity"/>
    <property type="evidence" value="ECO:0007669"/>
    <property type="project" value="InterPro"/>
</dbReference>
<dbReference type="InterPro" id="IPR036691">
    <property type="entry name" value="Endo/exonu/phosph_ase_sf"/>
</dbReference>
<dbReference type="Pfam" id="PF00941">
    <property type="entry name" value="FAD_binding_5"/>
    <property type="match status" value="1"/>
</dbReference>
<evidence type="ECO:0000256" key="3">
    <source>
        <dbReference type="ARBA" id="ARBA00022505"/>
    </source>
</evidence>
<evidence type="ECO:0000256" key="2">
    <source>
        <dbReference type="ARBA" id="ARBA00011738"/>
    </source>
</evidence>
<dbReference type="SUPFAM" id="SSF56219">
    <property type="entry name" value="DNase I-like"/>
    <property type="match status" value="1"/>
</dbReference>
<dbReference type="InterPro" id="IPR036318">
    <property type="entry name" value="FAD-bd_PCMH-like_sf"/>
</dbReference>
<dbReference type="GO" id="GO:0071897">
    <property type="term" value="P:DNA biosynthetic process"/>
    <property type="evidence" value="ECO:0007669"/>
    <property type="project" value="UniProtKB-ARBA"/>
</dbReference>
<keyword evidence="7" id="KW-1185">Reference proteome</keyword>
<comment type="subcellular location">
    <subcellularLocation>
        <location evidence="1">Peroxisome</location>
    </subcellularLocation>
</comment>
<dbReference type="SUPFAM" id="SSF47741">
    <property type="entry name" value="CO dehydrogenase ISP C-domain like"/>
    <property type="match status" value="1"/>
</dbReference>
<evidence type="ECO:0000313" key="6">
    <source>
        <dbReference type="EMBL" id="GBP32435.1"/>
    </source>
</evidence>
<gene>
    <name evidence="6" type="primary">AAO2</name>
    <name evidence="6" type="ORF">EVAR_81242_1</name>
</gene>
<evidence type="ECO:0000256" key="1">
    <source>
        <dbReference type="ARBA" id="ARBA00004275"/>
    </source>
</evidence>
<dbReference type="GO" id="GO:0005777">
    <property type="term" value="C:peroxisome"/>
    <property type="evidence" value="ECO:0007669"/>
    <property type="project" value="UniProtKB-SubCell"/>
</dbReference>